<name>A0ABT3A7C5_9ALTE</name>
<dbReference type="InterPro" id="IPR011051">
    <property type="entry name" value="RmlC_Cupin_sf"/>
</dbReference>
<dbReference type="Pfam" id="PF07883">
    <property type="entry name" value="Cupin_2"/>
    <property type="match status" value="1"/>
</dbReference>
<dbReference type="EMBL" id="JAOWKX010000003">
    <property type="protein sequence ID" value="MCV2884573.1"/>
    <property type="molecule type" value="Genomic_DNA"/>
</dbReference>
<protein>
    <submittedName>
        <fullName evidence="2">Cupin domain-containing protein</fullName>
    </submittedName>
</protein>
<evidence type="ECO:0000313" key="2">
    <source>
        <dbReference type="EMBL" id="MCV2884573.1"/>
    </source>
</evidence>
<accession>A0ABT3A7C5</accession>
<feature type="domain" description="Cupin type-2" evidence="1">
    <location>
        <begin position="41"/>
        <end position="104"/>
    </location>
</feature>
<dbReference type="InterPro" id="IPR014710">
    <property type="entry name" value="RmlC-like_jellyroll"/>
</dbReference>
<reference evidence="2 3" key="1">
    <citation type="submission" date="2022-10" db="EMBL/GenBank/DDBJ databases">
        <title>Aestuariibacter sp. AA17 isolated from Montipora capitata coral fragment.</title>
        <authorList>
            <person name="Emsley S.A."/>
            <person name="Pfannmuller K.M."/>
            <person name="Loughran R.M."/>
            <person name="Shlafstein M."/>
            <person name="Papke E."/>
            <person name="Saw J.H."/>
            <person name="Ushijima B."/>
            <person name="Videau P."/>
        </authorList>
    </citation>
    <scope>NUCLEOTIDE SEQUENCE [LARGE SCALE GENOMIC DNA]</scope>
    <source>
        <strain evidence="2 3">AA17</strain>
    </source>
</reference>
<comment type="caution">
    <text evidence="2">The sequence shown here is derived from an EMBL/GenBank/DDBJ whole genome shotgun (WGS) entry which is preliminary data.</text>
</comment>
<evidence type="ECO:0000313" key="3">
    <source>
        <dbReference type="Proteomes" id="UP001652504"/>
    </source>
</evidence>
<evidence type="ECO:0000259" key="1">
    <source>
        <dbReference type="Pfam" id="PF07883"/>
    </source>
</evidence>
<dbReference type="PANTHER" id="PTHR36440">
    <property type="entry name" value="PUTATIVE (AFU_ORTHOLOGUE AFUA_8G07350)-RELATED"/>
    <property type="match status" value="1"/>
</dbReference>
<dbReference type="Proteomes" id="UP001652504">
    <property type="component" value="Unassembled WGS sequence"/>
</dbReference>
<organism evidence="2 3">
    <name type="scientific">Fluctibacter corallii</name>
    <dbReference type="NCBI Taxonomy" id="2984329"/>
    <lineage>
        <taxon>Bacteria</taxon>
        <taxon>Pseudomonadati</taxon>
        <taxon>Pseudomonadota</taxon>
        <taxon>Gammaproteobacteria</taxon>
        <taxon>Alteromonadales</taxon>
        <taxon>Alteromonadaceae</taxon>
        <taxon>Fluctibacter</taxon>
    </lineage>
</organism>
<dbReference type="PANTHER" id="PTHR36440:SF1">
    <property type="entry name" value="PUTATIVE (AFU_ORTHOLOGUE AFUA_8G07350)-RELATED"/>
    <property type="match status" value="1"/>
</dbReference>
<dbReference type="InterPro" id="IPR013096">
    <property type="entry name" value="Cupin_2"/>
</dbReference>
<keyword evidence="3" id="KW-1185">Reference proteome</keyword>
<dbReference type="Gene3D" id="2.60.120.10">
    <property type="entry name" value="Jelly Rolls"/>
    <property type="match status" value="1"/>
</dbReference>
<gene>
    <name evidence="2" type="ORF">OE749_07690</name>
</gene>
<dbReference type="SUPFAM" id="SSF51182">
    <property type="entry name" value="RmlC-like cupins"/>
    <property type="match status" value="1"/>
</dbReference>
<dbReference type="RefSeq" id="WP_263711853.1">
    <property type="nucleotide sequence ID" value="NZ_JAOWKX010000003.1"/>
</dbReference>
<proteinExistence type="predicted"/>
<dbReference type="InterPro" id="IPR053146">
    <property type="entry name" value="QDO-like"/>
</dbReference>
<sequence>MRYKHITASKAESYTLSGGEFTTILASGEDTDNRVSIFDSILPKGNEAPWHYHEIDDEIFYIQSGEIEFGVADDTFLATAGDLVIAGPNVPRRFKAITDSRLLVINAPSGPSEGFIRDISQFSDDAPPTEHDRKYFVEKYKIHLL</sequence>